<dbReference type="InterPro" id="IPR010982">
    <property type="entry name" value="Lambda_DNA-bd_dom_sf"/>
</dbReference>
<accession>A0AB37VUF8</accession>
<dbReference type="SUPFAM" id="SSF47413">
    <property type="entry name" value="lambda repressor-like DNA-binding domains"/>
    <property type="match status" value="1"/>
</dbReference>
<proteinExistence type="predicted"/>
<comment type="caution">
    <text evidence="2">The sequence shown here is derived from an EMBL/GenBank/DDBJ whole genome shotgun (WGS) entry which is preliminary data.</text>
</comment>
<gene>
    <name evidence="2" type="ORF">CYQ77_12835</name>
</gene>
<organism evidence="2 3">
    <name type="scientific">Enterococcus faecium</name>
    <name type="common">Streptococcus faecium</name>
    <dbReference type="NCBI Taxonomy" id="1352"/>
    <lineage>
        <taxon>Bacteria</taxon>
        <taxon>Bacillati</taxon>
        <taxon>Bacillota</taxon>
        <taxon>Bacilli</taxon>
        <taxon>Lactobacillales</taxon>
        <taxon>Enterococcaceae</taxon>
        <taxon>Enterococcus</taxon>
    </lineage>
</organism>
<dbReference type="CDD" id="cd00093">
    <property type="entry name" value="HTH_XRE"/>
    <property type="match status" value="1"/>
</dbReference>
<evidence type="ECO:0000313" key="3">
    <source>
        <dbReference type="Proteomes" id="UP000289562"/>
    </source>
</evidence>
<dbReference type="Proteomes" id="UP000289562">
    <property type="component" value="Unassembled WGS sequence"/>
</dbReference>
<dbReference type="PROSITE" id="PS50943">
    <property type="entry name" value="HTH_CROC1"/>
    <property type="match status" value="1"/>
</dbReference>
<reference evidence="2 3" key="1">
    <citation type="submission" date="2017-12" db="EMBL/GenBank/DDBJ databases">
        <title>A pool of 800 enterococci isolated from chicken carcass rinse samples from New Zealand.</title>
        <authorList>
            <person name="Zhang J."/>
            <person name="Rogers L."/>
            <person name="Midwinter A."/>
            <person name="French N."/>
        </authorList>
    </citation>
    <scope>NUCLEOTIDE SEQUENCE [LARGE SCALE GENOMIC DNA]</scope>
    <source>
        <strain evidence="2 3">EN697</strain>
    </source>
</reference>
<dbReference type="GO" id="GO:0003677">
    <property type="term" value="F:DNA binding"/>
    <property type="evidence" value="ECO:0007669"/>
    <property type="project" value="InterPro"/>
</dbReference>
<evidence type="ECO:0000313" key="2">
    <source>
        <dbReference type="EMBL" id="RXU83763.1"/>
    </source>
</evidence>
<sequence>MTAFDRLKSLCDSQGISVNDLEEKLEIGKNSLYSWKKNIPKGTNLIKVADYFHVSTDYLLGRTDDPNISVASEKRKLTVEEALASVMSSDGKPLTDNDRQILTELIEAYIEKKYK</sequence>
<dbReference type="EMBL" id="PJVH01000068">
    <property type="protein sequence ID" value="RXU83763.1"/>
    <property type="molecule type" value="Genomic_DNA"/>
</dbReference>
<dbReference type="Gene3D" id="1.10.260.40">
    <property type="entry name" value="lambda repressor-like DNA-binding domains"/>
    <property type="match status" value="1"/>
</dbReference>
<dbReference type="RefSeq" id="WP_010722865.1">
    <property type="nucleotide sequence ID" value="NZ_CABGKO010000001.1"/>
</dbReference>
<dbReference type="SMART" id="SM00530">
    <property type="entry name" value="HTH_XRE"/>
    <property type="match status" value="1"/>
</dbReference>
<name>A0AB37VUF8_ENTFC</name>
<protein>
    <submittedName>
        <fullName evidence="2">XRE family transcriptional regulator</fullName>
    </submittedName>
</protein>
<evidence type="ECO:0000259" key="1">
    <source>
        <dbReference type="PROSITE" id="PS50943"/>
    </source>
</evidence>
<feature type="domain" description="HTH cro/C1-type" evidence="1">
    <location>
        <begin position="7"/>
        <end position="59"/>
    </location>
</feature>
<dbReference type="Pfam" id="PF01381">
    <property type="entry name" value="HTH_3"/>
    <property type="match status" value="1"/>
</dbReference>
<dbReference type="InterPro" id="IPR001387">
    <property type="entry name" value="Cro/C1-type_HTH"/>
</dbReference>
<dbReference type="AlphaFoldDB" id="A0AB37VUF8"/>